<protein>
    <submittedName>
        <fullName evidence="1">Uncharacterized protein</fullName>
    </submittedName>
</protein>
<gene>
    <name evidence="1" type="ORF">E5339_21000</name>
</gene>
<name>A0A4S2FC83_9BACT</name>
<accession>A0A4S2FC83</accession>
<comment type="caution">
    <text evidence="1">The sequence shown here is derived from an EMBL/GenBank/DDBJ whole genome shotgun (WGS) entry which is preliminary data.</text>
</comment>
<dbReference type="EMBL" id="SRYJ01000088">
    <property type="protein sequence ID" value="TGY66187.1"/>
    <property type="molecule type" value="Genomic_DNA"/>
</dbReference>
<evidence type="ECO:0000313" key="1">
    <source>
        <dbReference type="EMBL" id="TGY66187.1"/>
    </source>
</evidence>
<evidence type="ECO:0000313" key="2">
    <source>
        <dbReference type="Proteomes" id="UP000310760"/>
    </source>
</evidence>
<sequence length="72" mass="8268">MLKHHLGCSFLSFIYFFYRRNSIANGLPSKATLCHVLQSIDDEKMTNRMSAFAEVFPQGNYGGTISFLFHFL</sequence>
<reference evidence="1 2" key="1">
    <citation type="submission" date="2019-04" db="EMBL/GenBank/DDBJ databases">
        <title>Microbes associate with the intestines of laboratory mice.</title>
        <authorList>
            <person name="Navarre W."/>
            <person name="Wong E."/>
            <person name="Huang K."/>
            <person name="Tropini C."/>
            <person name="Ng K."/>
            <person name="Yu B."/>
        </authorList>
    </citation>
    <scope>NUCLEOTIDE SEQUENCE [LARGE SCALE GENOMIC DNA]</scope>
    <source>
        <strain evidence="1 2">NM22_B1</strain>
    </source>
</reference>
<organism evidence="1 2">
    <name type="scientific">Phocaeicola sartorii</name>
    <dbReference type="NCBI Taxonomy" id="671267"/>
    <lineage>
        <taxon>Bacteria</taxon>
        <taxon>Pseudomonadati</taxon>
        <taxon>Bacteroidota</taxon>
        <taxon>Bacteroidia</taxon>
        <taxon>Bacteroidales</taxon>
        <taxon>Bacteroidaceae</taxon>
        <taxon>Phocaeicola</taxon>
    </lineage>
</organism>
<dbReference type="AlphaFoldDB" id="A0A4S2FC83"/>
<dbReference type="Proteomes" id="UP000310760">
    <property type="component" value="Unassembled WGS sequence"/>
</dbReference>
<proteinExistence type="predicted"/>